<evidence type="ECO:0000259" key="3">
    <source>
        <dbReference type="PROSITE" id="PS51272"/>
    </source>
</evidence>
<dbReference type="SMART" id="SM00636">
    <property type="entry name" value="Glyco_18"/>
    <property type="match status" value="1"/>
</dbReference>
<evidence type="ECO:0000256" key="2">
    <source>
        <dbReference type="SAM" id="SignalP"/>
    </source>
</evidence>
<keyword evidence="6" id="KW-1185">Reference proteome</keyword>
<dbReference type="InterPro" id="IPR001119">
    <property type="entry name" value="SLH_dom"/>
</dbReference>
<dbReference type="RefSeq" id="WP_058118672.1">
    <property type="nucleotide sequence ID" value="NZ_CP011307.1"/>
</dbReference>
<evidence type="ECO:0000313" key="6">
    <source>
        <dbReference type="Proteomes" id="UP000064844"/>
    </source>
</evidence>
<keyword evidence="1" id="KW-0677">Repeat</keyword>
<dbReference type="Gene3D" id="3.10.50.10">
    <property type="match status" value="1"/>
</dbReference>
<protein>
    <recommendedName>
        <fullName evidence="7">S-layer family protein</fullName>
    </recommendedName>
</protein>
<dbReference type="InterPro" id="IPR017853">
    <property type="entry name" value="GH"/>
</dbReference>
<proteinExistence type="predicted"/>
<dbReference type="Pfam" id="PF00704">
    <property type="entry name" value="Glyco_hydro_18"/>
    <property type="match status" value="1"/>
</dbReference>
<dbReference type="PANTHER" id="PTHR46066:SF2">
    <property type="entry name" value="CHITINASE DOMAIN-CONTAINING PROTEIN 1"/>
    <property type="match status" value="1"/>
</dbReference>
<organism evidence="5 6">
    <name type="scientific">Intestinimonas butyriciproducens</name>
    <dbReference type="NCBI Taxonomy" id="1297617"/>
    <lineage>
        <taxon>Bacteria</taxon>
        <taxon>Bacillati</taxon>
        <taxon>Bacillota</taxon>
        <taxon>Clostridia</taxon>
        <taxon>Eubacteriales</taxon>
        <taxon>Intestinimonas</taxon>
    </lineage>
</organism>
<dbReference type="InterPro" id="IPR029070">
    <property type="entry name" value="Chitinase_insertion_sf"/>
</dbReference>
<dbReference type="GO" id="GO:0008061">
    <property type="term" value="F:chitin binding"/>
    <property type="evidence" value="ECO:0007669"/>
    <property type="project" value="InterPro"/>
</dbReference>
<evidence type="ECO:0000256" key="1">
    <source>
        <dbReference type="ARBA" id="ARBA00022737"/>
    </source>
</evidence>
<sequence>MFIKRISALLVCAALLSGLTASAQAVEFPDVSTEHWAYADIQKASGYGLIQGLEDGTFRPEETLNRASFVTILQRMFSWEDVLPASPSFSDVRPGDWYYAAAETARAHGVTGEETLFQPMAYITREDMAVMLVRALGYESLAGDIASLGVPFPDVTSHPGHIALSAAIGMTTGVEVDGQLLFQPDAFATRGQAAAMLSRVYERYCSTIDWLNGFYAFSSYSQISFTDEMDVVSVGWARMSYDADAGPWLNSTSSGGNDWVKPQDASTATSYFQGNGTPYTLNVYADTTQDVALPDGSRTSVLETILPDPSVRAQAVAALTDAASDYAGITIDFEGLRTDLLKADFVSFMTELRAALPSGKTLFVCVPPNDWYKGYDFRALGEVCDKVIYMVHDYQWTSVPSYQIGKPMGTTEDTSSPVTPFPDVYRALQAITDAETGVQDKRKIALQISLGTAGFQVDENGNLLSSTIYHPTQNTIAKRLLQSDTVVTYDDHTRNPAALYTTEDGSRILLWYEDARSVADKLTLARMFGITGVSVWRLGNIPAYSDVPNYDVWSAILAQR</sequence>
<dbReference type="Proteomes" id="UP000064844">
    <property type="component" value="Chromosome"/>
</dbReference>
<dbReference type="PANTHER" id="PTHR46066">
    <property type="entry name" value="CHITINASE DOMAIN-CONTAINING PROTEIN 1 FAMILY MEMBER"/>
    <property type="match status" value="1"/>
</dbReference>
<evidence type="ECO:0000259" key="4">
    <source>
        <dbReference type="PROSITE" id="PS51910"/>
    </source>
</evidence>
<name>A0A0S2W9E4_9FIRM</name>
<feature type="domain" description="GH18" evidence="4">
    <location>
        <begin position="201"/>
        <end position="551"/>
    </location>
</feature>
<dbReference type="SUPFAM" id="SSF51445">
    <property type="entry name" value="(Trans)glycosidases"/>
    <property type="match status" value="1"/>
</dbReference>
<reference evidence="6" key="2">
    <citation type="submission" date="2015-04" db="EMBL/GenBank/DDBJ databases">
        <title>A butyrogenic pathway from the amino acid lysine in a human gut commensal.</title>
        <authorList>
            <person name="de Vos W.M."/>
            <person name="Bui N.T.P."/>
            <person name="Plugge C.M."/>
            <person name="Ritari J."/>
        </authorList>
    </citation>
    <scope>NUCLEOTIDE SEQUENCE [LARGE SCALE GENOMIC DNA]</scope>
    <source>
        <strain evidence="6">AF211</strain>
    </source>
</reference>
<keyword evidence="2" id="KW-0732">Signal</keyword>
<dbReference type="InterPro" id="IPR001223">
    <property type="entry name" value="Glyco_hydro18_cat"/>
</dbReference>
<feature type="signal peptide" evidence="2">
    <location>
        <begin position="1"/>
        <end position="23"/>
    </location>
</feature>
<dbReference type="EMBL" id="CP011307">
    <property type="protein sequence ID" value="ALP95751.1"/>
    <property type="molecule type" value="Genomic_DNA"/>
</dbReference>
<evidence type="ECO:0008006" key="7">
    <source>
        <dbReference type="Google" id="ProtNLM"/>
    </source>
</evidence>
<dbReference type="InterPro" id="IPR011583">
    <property type="entry name" value="Chitinase_II/V-like_cat"/>
</dbReference>
<evidence type="ECO:0000313" key="5">
    <source>
        <dbReference type="EMBL" id="ALP95751.1"/>
    </source>
</evidence>
<dbReference type="Gene3D" id="3.20.20.80">
    <property type="entry name" value="Glycosidases"/>
    <property type="match status" value="1"/>
</dbReference>
<feature type="domain" description="SLH" evidence="3">
    <location>
        <begin position="88"/>
        <end position="146"/>
    </location>
</feature>
<dbReference type="STRING" id="1297617.IB211_03363"/>
<dbReference type="PROSITE" id="PS51910">
    <property type="entry name" value="GH18_2"/>
    <property type="match status" value="1"/>
</dbReference>
<dbReference type="AlphaFoldDB" id="A0A0S2W9E4"/>
<accession>A0A0S2W9E4</accession>
<dbReference type="GO" id="GO:0005975">
    <property type="term" value="P:carbohydrate metabolic process"/>
    <property type="evidence" value="ECO:0007669"/>
    <property type="project" value="InterPro"/>
</dbReference>
<gene>
    <name evidence="5" type="ORF">IB211_03363</name>
</gene>
<feature type="domain" description="SLH" evidence="3">
    <location>
        <begin position="24"/>
        <end position="87"/>
    </location>
</feature>
<feature type="chain" id="PRO_5006606447" description="S-layer family protein" evidence="2">
    <location>
        <begin position="24"/>
        <end position="560"/>
    </location>
</feature>
<dbReference type="Pfam" id="PF00395">
    <property type="entry name" value="SLH"/>
    <property type="match status" value="2"/>
</dbReference>
<dbReference type="eggNOG" id="COG3858">
    <property type="taxonomic scope" value="Bacteria"/>
</dbReference>
<dbReference type="PROSITE" id="PS51272">
    <property type="entry name" value="SLH"/>
    <property type="match status" value="2"/>
</dbReference>
<dbReference type="KEGG" id="ibu:IB211_03363"/>
<reference evidence="5 6" key="1">
    <citation type="journal article" date="2015" name="Nat. Commun.">
        <title>Production of butyrate from lysine and the Amadori product fructoselysine by a human gut commensal.</title>
        <authorList>
            <person name="Bui T.P."/>
            <person name="Ritari J."/>
            <person name="Boeren S."/>
            <person name="de Waard P."/>
            <person name="Plugge C.M."/>
            <person name="de Vos W.M."/>
        </authorList>
    </citation>
    <scope>NUCLEOTIDE SEQUENCE [LARGE SCALE GENOMIC DNA]</scope>
    <source>
        <strain evidence="5 6">AF211</strain>
    </source>
</reference>